<name>A0A3D9SRK7_9ACTN</name>
<evidence type="ECO:0000259" key="4">
    <source>
        <dbReference type="Pfam" id="PF13490"/>
    </source>
</evidence>
<comment type="caution">
    <text evidence="5">The sequence shown here is derived from an EMBL/GenBank/DDBJ whole genome shotgun (WGS) entry which is preliminary data.</text>
</comment>
<evidence type="ECO:0000256" key="3">
    <source>
        <dbReference type="SAM" id="Phobius"/>
    </source>
</evidence>
<dbReference type="RefSeq" id="WP_116022218.1">
    <property type="nucleotide sequence ID" value="NZ_QTTT01000001.1"/>
</dbReference>
<accession>A0A3D9SRK7</accession>
<keyword evidence="6" id="KW-1185">Reference proteome</keyword>
<dbReference type="Gene3D" id="1.10.10.1320">
    <property type="entry name" value="Anti-sigma factor, zinc-finger domain"/>
    <property type="match status" value="1"/>
</dbReference>
<dbReference type="Proteomes" id="UP000256661">
    <property type="component" value="Unassembled WGS sequence"/>
</dbReference>
<feature type="transmembrane region" description="Helical" evidence="3">
    <location>
        <begin position="92"/>
        <end position="112"/>
    </location>
</feature>
<evidence type="ECO:0000256" key="1">
    <source>
        <dbReference type="ARBA" id="ARBA00023015"/>
    </source>
</evidence>
<dbReference type="Pfam" id="PF13490">
    <property type="entry name" value="zf-HC2"/>
    <property type="match status" value="1"/>
</dbReference>
<keyword evidence="2" id="KW-0804">Transcription</keyword>
<reference evidence="5 6" key="1">
    <citation type="submission" date="2018-08" db="EMBL/GenBank/DDBJ databases">
        <title>Sequencing the genomes of 1000 actinobacteria strains.</title>
        <authorList>
            <person name="Klenk H.-P."/>
        </authorList>
    </citation>
    <scope>NUCLEOTIDE SEQUENCE [LARGE SCALE GENOMIC DNA]</scope>
    <source>
        <strain evidence="5 6">DSM 43927</strain>
    </source>
</reference>
<proteinExistence type="predicted"/>
<protein>
    <submittedName>
        <fullName evidence="5">Putative zinc finger protein</fullName>
    </submittedName>
</protein>
<evidence type="ECO:0000313" key="5">
    <source>
        <dbReference type="EMBL" id="REE96593.1"/>
    </source>
</evidence>
<keyword evidence="1" id="KW-0805">Transcription regulation</keyword>
<dbReference type="AlphaFoldDB" id="A0A3D9SRK7"/>
<dbReference type="EMBL" id="QTTT01000001">
    <property type="protein sequence ID" value="REE96593.1"/>
    <property type="molecule type" value="Genomic_DNA"/>
</dbReference>
<dbReference type="OrthoDB" id="5242431at2"/>
<dbReference type="InterPro" id="IPR041916">
    <property type="entry name" value="Anti_sigma_zinc_sf"/>
</dbReference>
<organism evidence="5 6">
    <name type="scientific">Thermomonospora umbrina</name>
    <dbReference type="NCBI Taxonomy" id="111806"/>
    <lineage>
        <taxon>Bacteria</taxon>
        <taxon>Bacillati</taxon>
        <taxon>Actinomycetota</taxon>
        <taxon>Actinomycetes</taxon>
        <taxon>Streptosporangiales</taxon>
        <taxon>Thermomonosporaceae</taxon>
        <taxon>Thermomonospora</taxon>
    </lineage>
</organism>
<keyword evidence="3" id="KW-1133">Transmembrane helix</keyword>
<evidence type="ECO:0000313" key="6">
    <source>
        <dbReference type="Proteomes" id="UP000256661"/>
    </source>
</evidence>
<sequence>MSRECEDVRISLGVYVLGAIDPVERSQVDAHLAGCPSCRDELAGMAGLPALLGRVGEAEIAESAGPPDDLLEPLLARAAAERRRGRFGGRRLSFVAAAAVLLVVGGLFGGLVGDRLGDDGSPVARPSASPTGERLTAYDGRTGVSAWLLVKRRPSGTGAEVHLTGVPVGSRCRLEAVDRDGRPDQMGSWRVAGHGYNAFYGSSMLPRDRVTSFRIVSADGRTLLDIPA</sequence>
<dbReference type="InterPro" id="IPR027383">
    <property type="entry name" value="Znf_put"/>
</dbReference>
<evidence type="ECO:0000256" key="2">
    <source>
        <dbReference type="ARBA" id="ARBA00023163"/>
    </source>
</evidence>
<keyword evidence="3" id="KW-0472">Membrane</keyword>
<gene>
    <name evidence="5" type="ORF">DFJ69_2032</name>
</gene>
<feature type="domain" description="Putative zinc-finger" evidence="4">
    <location>
        <begin position="5"/>
        <end position="39"/>
    </location>
</feature>
<keyword evidence="3" id="KW-0812">Transmembrane</keyword>